<reference evidence="1" key="1">
    <citation type="submission" date="2023-11" db="EMBL/GenBank/DDBJ databases">
        <title>Genome assemblies of two species of porcelain crab, Petrolisthes cinctipes and Petrolisthes manimaculis (Anomura: Porcellanidae).</title>
        <authorList>
            <person name="Angst P."/>
        </authorList>
    </citation>
    <scope>NUCLEOTIDE SEQUENCE</scope>
    <source>
        <strain evidence="1">PB745_02</strain>
        <tissue evidence="1">Gill</tissue>
    </source>
</reference>
<accession>A0AAE1U1V7</accession>
<dbReference type="AlphaFoldDB" id="A0AAE1U1V7"/>
<protein>
    <submittedName>
        <fullName evidence="1">Uncharacterized protein</fullName>
    </submittedName>
</protein>
<organism evidence="1 2">
    <name type="scientific">Petrolisthes manimaculis</name>
    <dbReference type="NCBI Taxonomy" id="1843537"/>
    <lineage>
        <taxon>Eukaryota</taxon>
        <taxon>Metazoa</taxon>
        <taxon>Ecdysozoa</taxon>
        <taxon>Arthropoda</taxon>
        <taxon>Crustacea</taxon>
        <taxon>Multicrustacea</taxon>
        <taxon>Malacostraca</taxon>
        <taxon>Eumalacostraca</taxon>
        <taxon>Eucarida</taxon>
        <taxon>Decapoda</taxon>
        <taxon>Pleocyemata</taxon>
        <taxon>Anomura</taxon>
        <taxon>Galatheoidea</taxon>
        <taxon>Porcellanidae</taxon>
        <taxon>Petrolisthes</taxon>
    </lineage>
</organism>
<comment type="caution">
    <text evidence="1">The sequence shown here is derived from an EMBL/GenBank/DDBJ whole genome shotgun (WGS) entry which is preliminary data.</text>
</comment>
<gene>
    <name evidence="1" type="ORF">Pmani_021729</name>
</gene>
<dbReference type="EMBL" id="JAWZYT010002131">
    <property type="protein sequence ID" value="KAK4306452.1"/>
    <property type="molecule type" value="Genomic_DNA"/>
</dbReference>
<keyword evidence="2" id="KW-1185">Reference proteome</keyword>
<dbReference type="Proteomes" id="UP001292094">
    <property type="component" value="Unassembled WGS sequence"/>
</dbReference>
<sequence>MGVGEVVALACSPSMREVRLRVVTMGGEGCPVMRKGAPPITRCSQVTAAPSLVSVWGGMVGRIIVAGGGSVGVTCSASASPNPSPPVAVHLLMY</sequence>
<evidence type="ECO:0000313" key="1">
    <source>
        <dbReference type="EMBL" id="KAK4306452.1"/>
    </source>
</evidence>
<name>A0AAE1U1V7_9EUCA</name>
<evidence type="ECO:0000313" key="2">
    <source>
        <dbReference type="Proteomes" id="UP001292094"/>
    </source>
</evidence>
<proteinExistence type="predicted"/>